<accession>A0A1G5RWQ5</accession>
<keyword evidence="5" id="KW-1185">Reference proteome</keyword>
<evidence type="ECO:0000259" key="3">
    <source>
        <dbReference type="Pfam" id="PF03703"/>
    </source>
</evidence>
<name>A0A1G5RWQ5_9FIRM</name>
<dbReference type="AlphaFoldDB" id="A0A1G5RWQ5"/>
<dbReference type="Pfam" id="PF03703">
    <property type="entry name" value="bPH_2"/>
    <property type="match status" value="1"/>
</dbReference>
<feature type="compositionally biased region" description="Basic and acidic residues" evidence="1">
    <location>
        <begin position="202"/>
        <end position="211"/>
    </location>
</feature>
<evidence type="ECO:0000256" key="1">
    <source>
        <dbReference type="SAM" id="MobiDB-lite"/>
    </source>
</evidence>
<keyword evidence="2" id="KW-0812">Transmembrane</keyword>
<feature type="transmembrane region" description="Helical" evidence="2">
    <location>
        <begin position="21"/>
        <end position="45"/>
    </location>
</feature>
<dbReference type="EMBL" id="FMWL01000004">
    <property type="protein sequence ID" value="SCZ78170.1"/>
    <property type="molecule type" value="Genomic_DNA"/>
</dbReference>
<feature type="transmembrane region" description="Helical" evidence="2">
    <location>
        <begin position="57"/>
        <end position="78"/>
    </location>
</feature>
<evidence type="ECO:0000256" key="2">
    <source>
        <dbReference type="SAM" id="Phobius"/>
    </source>
</evidence>
<keyword evidence="2" id="KW-0472">Membrane</keyword>
<gene>
    <name evidence="4" type="ORF">SAMN03080599_01129</name>
</gene>
<dbReference type="InterPro" id="IPR005182">
    <property type="entry name" value="YdbS-like_PH"/>
</dbReference>
<dbReference type="STRING" id="1120920.SAMN03080599_01129"/>
<protein>
    <submittedName>
        <fullName evidence="4">PH domain-containing protein</fullName>
    </submittedName>
</protein>
<organism evidence="4 5">
    <name type="scientific">Acidaminobacter hydrogenoformans DSM 2784</name>
    <dbReference type="NCBI Taxonomy" id="1120920"/>
    <lineage>
        <taxon>Bacteria</taxon>
        <taxon>Bacillati</taxon>
        <taxon>Bacillota</taxon>
        <taxon>Clostridia</taxon>
        <taxon>Peptostreptococcales</taxon>
        <taxon>Acidaminobacteraceae</taxon>
        <taxon>Acidaminobacter</taxon>
    </lineage>
</organism>
<dbReference type="Proteomes" id="UP000199208">
    <property type="component" value="Unassembled WGS sequence"/>
</dbReference>
<keyword evidence="2" id="KW-1133">Transmembrane helix</keyword>
<sequence length="211" mass="24504">MIRDMMDSNEYQIWEGKPEKLTYVIGNPIFYVFALIWGAFDFMFIRLFFGAGVGMPGGFGLFMIPFFLLHLMPVWIAIGGPIYRAVNWNYIEYILTDKRVYIQSGIIGRDINVVEFTDIREPEVNVGLIEKLRGCGTIRLTPGFYRNSRGDQRTTNKGALLHIEDPYMVYKRIKQMSVDIKSDIYYPNALRPEDNPGYNTKYEPKQKDGRL</sequence>
<evidence type="ECO:0000313" key="5">
    <source>
        <dbReference type="Proteomes" id="UP000199208"/>
    </source>
</evidence>
<dbReference type="RefSeq" id="WP_207646420.1">
    <property type="nucleotide sequence ID" value="NZ_FMWL01000004.1"/>
</dbReference>
<reference evidence="4 5" key="1">
    <citation type="submission" date="2016-10" db="EMBL/GenBank/DDBJ databases">
        <authorList>
            <person name="de Groot N.N."/>
        </authorList>
    </citation>
    <scope>NUCLEOTIDE SEQUENCE [LARGE SCALE GENOMIC DNA]</scope>
    <source>
        <strain evidence="4 5">DSM 2784</strain>
    </source>
</reference>
<feature type="region of interest" description="Disordered" evidence="1">
    <location>
        <begin position="191"/>
        <end position="211"/>
    </location>
</feature>
<proteinExistence type="predicted"/>
<evidence type="ECO:0000313" key="4">
    <source>
        <dbReference type="EMBL" id="SCZ78170.1"/>
    </source>
</evidence>
<feature type="domain" description="YdbS-like PH" evidence="3">
    <location>
        <begin position="88"/>
        <end position="141"/>
    </location>
</feature>